<keyword evidence="2" id="KW-1133">Transmembrane helix</keyword>
<keyword evidence="2" id="KW-0812">Transmembrane</keyword>
<dbReference type="EMBL" id="VUJW01000007">
    <property type="protein sequence ID" value="KAA1426644.1"/>
    <property type="molecule type" value="Genomic_DNA"/>
</dbReference>
<gene>
    <name evidence="3" type="ORF">F0U47_12925</name>
</gene>
<feature type="compositionally biased region" description="Basic and acidic residues" evidence="1">
    <location>
        <begin position="205"/>
        <end position="218"/>
    </location>
</feature>
<dbReference type="RefSeq" id="WP_149750899.1">
    <property type="nucleotide sequence ID" value="NZ_VUJW01000007.1"/>
</dbReference>
<name>A0A5B1M1K0_9ACTN</name>
<organism evidence="3 4">
    <name type="scientific">Nocardioides antri</name>
    <dbReference type="NCBI Taxonomy" id="2607659"/>
    <lineage>
        <taxon>Bacteria</taxon>
        <taxon>Bacillati</taxon>
        <taxon>Actinomycetota</taxon>
        <taxon>Actinomycetes</taxon>
        <taxon>Propionibacteriales</taxon>
        <taxon>Nocardioidaceae</taxon>
        <taxon>Nocardioides</taxon>
    </lineage>
</organism>
<feature type="transmembrane region" description="Helical" evidence="2">
    <location>
        <begin position="21"/>
        <end position="41"/>
    </location>
</feature>
<evidence type="ECO:0000256" key="1">
    <source>
        <dbReference type="SAM" id="MobiDB-lite"/>
    </source>
</evidence>
<keyword evidence="2" id="KW-0472">Membrane</keyword>
<evidence type="ECO:0000313" key="4">
    <source>
        <dbReference type="Proteomes" id="UP000324351"/>
    </source>
</evidence>
<evidence type="ECO:0000313" key="3">
    <source>
        <dbReference type="EMBL" id="KAA1426644.1"/>
    </source>
</evidence>
<accession>A0A5B1M1K0</accession>
<sequence length="218" mass="23414">MSSSSLEVPRRSQPAKRSKMWRIAAIVGAVILVVGWVVWFLRTPDDLPTTDRTAEAKGVVGQEVYVGMLAVGDDFGRTLTISEVAVDVEADGDVEVTPQVCHDGSLSVTTDASGWCPELVDPEDAEFSDGDSIVLVVSADQPATVEIGRIEISFREGIRSGTKEAGLEGATLSFADHTPGTVEETPEPDDETGDRPGDDEQDEPKDEKKKKDRQGENA</sequence>
<reference evidence="3 4" key="1">
    <citation type="submission" date="2019-09" db="EMBL/GenBank/DDBJ databases">
        <title>Nocardioides panacisoli sp. nov., isolated from the soil of a ginseng field.</title>
        <authorList>
            <person name="Cho C."/>
        </authorList>
    </citation>
    <scope>NUCLEOTIDE SEQUENCE [LARGE SCALE GENOMIC DNA]</scope>
    <source>
        <strain evidence="3 4">BN140041</strain>
    </source>
</reference>
<evidence type="ECO:0000256" key="2">
    <source>
        <dbReference type="SAM" id="Phobius"/>
    </source>
</evidence>
<protein>
    <submittedName>
        <fullName evidence="3">Uncharacterized protein</fullName>
    </submittedName>
</protein>
<reference evidence="3 4" key="2">
    <citation type="submission" date="2019-09" db="EMBL/GenBank/DDBJ databases">
        <authorList>
            <person name="Jin C."/>
        </authorList>
    </citation>
    <scope>NUCLEOTIDE SEQUENCE [LARGE SCALE GENOMIC DNA]</scope>
    <source>
        <strain evidence="3 4">BN140041</strain>
    </source>
</reference>
<comment type="caution">
    <text evidence="3">The sequence shown here is derived from an EMBL/GenBank/DDBJ whole genome shotgun (WGS) entry which is preliminary data.</text>
</comment>
<feature type="region of interest" description="Disordered" evidence="1">
    <location>
        <begin position="165"/>
        <end position="218"/>
    </location>
</feature>
<proteinExistence type="predicted"/>
<dbReference type="AlphaFoldDB" id="A0A5B1M1K0"/>
<dbReference type="Proteomes" id="UP000324351">
    <property type="component" value="Unassembled WGS sequence"/>
</dbReference>
<keyword evidence="4" id="KW-1185">Reference proteome</keyword>